<keyword evidence="5" id="KW-0547">Nucleotide-binding</keyword>
<dbReference type="AlphaFoldDB" id="A0A437M8H7"/>
<dbReference type="InterPro" id="IPR036097">
    <property type="entry name" value="HisK_dim/P_sf"/>
</dbReference>
<evidence type="ECO:0000256" key="8">
    <source>
        <dbReference type="ARBA" id="ARBA00023012"/>
    </source>
</evidence>
<evidence type="ECO:0000256" key="1">
    <source>
        <dbReference type="ARBA" id="ARBA00000085"/>
    </source>
</evidence>
<dbReference type="InterPro" id="IPR003661">
    <property type="entry name" value="HisK_dim/P_dom"/>
</dbReference>
<dbReference type="Gene3D" id="3.30.450.20">
    <property type="entry name" value="PAS domain"/>
    <property type="match status" value="1"/>
</dbReference>
<dbReference type="InterPro" id="IPR036890">
    <property type="entry name" value="HATPase_C_sf"/>
</dbReference>
<keyword evidence="4" id="KW-0808">Transferase</keyword>
<dbReference type="Gene3D" id="3.30.565.10">
    <property type="entry name" value="Histidine kinase-like ATPase, C-terminal domain"/>
    <property type="match status" value="1"/>
</dbReference>
<comment type="catalytic activity">
    <reaction evidence="1">
        <text>ATP + protein L-histidine = ADP + protein N-phospho-L-histidine.</text>
        <dbReference type="EC" id="2.7.13.3"/>
    </reaction>
</comment>
<dbReference type="InterPro" id="IPR005467">
    <property type="entry name" value="His_kinase_dom"/>
</dbReference>
<keyword evidence="6" id="KW-0418">Kinase</keyword>
<dbReference type="Pfam" id="PF02518">
    <property type="entry name" value="HATPase_c"/>
    <property type="match status" value="1"/>
</dbReference>
<evidence type="ECO:0000256" key="3">
    <source>
        <dbReference type="ARBA" id="ARBA00022553"/>
    </source>
</evidence>
<dbReference type="Gene3D" id="1.10.287.130">
    <property type="match status" value="1"/>
</dbReference>
<dbReference type="CDD" id="cd00130">
    <property type="entry name" value="PAS"/>
    <property type="match status" value="1"/>
</dbReference>
<evidence type="ECO:0000256" key="2">
    <source>
        <dbReference type="ARBA" id="ARBA00012438"/>
    </source>
</evidence>
<evidence type="ECO:0000256" key="5">
    <source>
        <dbReference type="ARBA" id="ARBA00022741"/>
    </source>
</evidence>
<name>A0A437M8H7_9SPHN</name>
<dbReference type="GO" id="GO:0000155">
    <property type="term" value="F:phosphorelay sensor kinase activity"/>
    <property type="evidence" value="ECO:0007669"/>
    <property type="project" value="InterPro"/>
</dbReference>
<dbReference type="GO" id="GO:0005524">
    <property type="term" value="F:ATP binding"/>
    <property type="evidence" value="ECO:0007669"/>
    <property type="project" value="UniProtKB-KW"/>
</dbReference>
<gene>
    <name evidence="11" type="ORF">EOD43_09275</name>
</gene>
<dbReference type="SUPFAM" id="SSF55874">
    <property type="entry name" value="ATPase domain of HSP90 chaperone/DNA topoisomerase II/histidine kinase"/>
    <property type="match status" value="1"/>
</dbReference>
<dbReference type="InterPro" id="IPR004358">
    <property type="entry name" value="Sig_transdc_His_kin-like_C"/>
</dbReference>
<dbReference type="PANTHER" id="PTHR43065:SF10">
    <property type="entry name" value="PEROXIDE STRESS-ACTIVATED HISTIDINE KINASE MAK3"/>
    <property type="match status" value="1"/>
</dbReference>
<evidence type="ECO:0000256" key="7">
    <source>
        <dbReference type="ARBA" id="ARBA00022840"/>
    </source>
</evidence>
<dbReference type="GO" id="GO:0006355">
    <property type="term" value="P:regulation of DNA-templated transcription"/>
    <property type="evidence" value="ECO:0007669"/>
    <property type="project" value="InterPro"/>
</dbReference>
<keyword evidence="12" id="KW-1185">Reference proteome</keyword>
<evidence type="ECO:0000259" key="9">
    <source>
        <dbReference type="PROSITE" id="PS50109"/>
    </source>
</evidence>
<dbReference type="InterPro" id="IPR035965">
    <property type="entry name" value="PAS-like_dom_sf"/>
</dbReference>
<dbReference type="InterPro" id="IPR003594">
    <property type="entry name" value="HATPase_dom"/>
</dbReference>
<keyword evidence="8" id="KW-0902">Two-component regulatory system</keyword>
<dbReference type="InterPro" id="IPR000014">
    <property type="entry name" value="PAS"/>
</dbReference>
<organism evidence="11 12">
    <name type="scientific">Sphingomonas crocodyli</name>
    <dbReference type="NCBI Taxonomy" id="1979270"/>
    <lineage>
        <taxon>Bacteria</taxon>
        <taxon>Pseudomonadati</taxon>
        <taxon>Pseudomonadota</taxon>
        <taxon>Alphaproteobacteria</taxon>
        <taxon>Sphingomonadales</taxon>
        <taxon>Sphingomonadaceae</taxon>
        <taxon>Sphingomonas</taxon>
    </lineage>
</organism>
<dbReference type="PROSITE" id="PS50109">
    <property type="entry name" value="HIS_KIN"/>
    <property type="match status" value="1"/>
</dbReference>
<evidence type="ECO:0000259" key="10">
    <source>
        <dbReference type="PROSITE" id="PS50112"/>
    </source>
</evidence>
<dbReference type="PROSITE" id="PS50112">
    <property type="entry name" value="PAS"/>
    <property type="match status" value="1"/>
</dbReference>
<evidence type="ECO:0000256" key="4">
    <source>
        <dbReference type="ARBA" id="ARBA00022679"/>
    </source>
</evidence>
<dbReference type="InterPro" id="IPR013767">
    <property type="entry name" value="PAS_fold"/>
</dbReference>
<dbReference type="SMART" id="SM00091">
    <property type="entry name" value="PAS"/>
    <property type="match status" value="1"/>
</dbReference>
<protein>
    <recommendedName>
        <fullName evidence="2">histidine kinase</fullName>
        <ecNumber evidence="2">2.7.13.3</ecNumber>
    </recommendedName>
</protein>
<accession>A0A437M8H7</accession>
<comment type="caution">
    <text evidence="11">The sequence shown here is derived from an EMBL/GenBank/DDBJ whole genome shotgun (WGS) entry which is preliminary data.</text>
</comment>
<feature type="domain" description="PAS" evidence="10">
    <location>
        <begin position="27"/>
        <end position="67"/>
    </location>
</feature>
<keyword evidence="3" id="KW-0597">Phosphoprotein</keyword>
<dbReference type="Pfam" id="PF00989">
    <property type="entry name" value="PAS"/>
    <property type="match status" value="1"/>
</dbReference>
<dbReference type="Pfam" id="PF00512">
    <property type="entry name" value="HisKA"/>
    <property type="match status" value="1"/>
</dbReference>
<keyword evidence="7" id="KW-0067">ATP-binding</keyword>
<dbReference type="OrthoDB" id="9789238at2"/>
<evidence type="ECO:0000256" key="6">
    <source>
        <dbReference type="ARBA" id="ARBA00022777"/>
    </source>
</evidence>
<dbReference type="PRINTS" id="PR00344">
    <property type="entry name" value="BCTRLSENSOR"/>
</dbReference>
<evidence type="ECO:0000313" key="11">
    <source>
        <dbReference type="EMBL" id="RVT94028.1"/>
    </source>
</evidence>
<sequence length="371" mass="40075">MALPGGGLIRFGRRPADRSAGPLSAGELLAAMATPVLAIDPEGRIVDINAATEQFLNLSRNQIIGRTTEEVIGHPLNTMPSDAPFAAYDLALQLPDDRELKVDLMVSPLPDRLGWRVVSLHGHARGPFLSRTSEREGGTRTAVAAAAMLAHEIKNPLSAVRGAAQLLETSVDEASAGLTSLIREEVDRVAALIDRMQGFTDTRHIEMGPQNIHAILAHAREVSLQGFAKGREIRELYDPSLPPMLGHRDSMIQILINLMKNSAEALGHGPGTITLTTAYRHGVSMRRLGEEEARALPIEICVIDDGPGAPPEMGTHLFDPFVTSKRTGSGLGLALVEKLVSDQGGFIEYAREGRPQRTVFRILMPRAKVKA</sequence>
<dbReference type="CDD" id="cd00082">
    <property type="entry name" value="HisKA"/>
    <property type="match status" value="1"/>
</dbReference>
<dbReference type="PANTHER" id="PTHR43065">
    <property type="entry name" value="SENSOR HISTIDINE KINASE"/>
    <property type="match status" value="1"/>
</dbReference>
<dbReference type="EC" id="2.7.13.3" evidence="2"/>
<dbReference type="Proteomes" id="UP000282971">
    <property type="component" value="Unassembled WGS sequence"/>
</dbReference>
<evidence type="ECO:0000313" key="12">
    <source>
        <dbReference type="Proteomes" id="UP000282971"/>
    </source>
</evidence>
<dbReference type="RefSeq" id="WP_127743200.1">
    <property type="nucleotide sequence ID" value="NZ_SACN01000001.1"/>
</dbReference>
<dbReference type="SMART" id="SM00387">
    <property type="entry name" value="HATPase_c"/>
    <property type="match status" value="1"/>
</dbReference>
<reference evidence="11 12" key="1">
    <citation type="submission" date="2019-01" db="EMBL/GenBank/DDBJ databases">
        <authorList>
            <person name="Chen W.-M."/>
        </authorList>
    </citation>
    <scope>NUCLEOTIDE SEQUENCE [LARGE SCALE GENOMIC DNA]</scope>
    <source>
        <strain evidence="11 12">CCP-7</strain>
    </source>
</reference>
<feature type="domain" description="Histidine kinase" evidence="9">
    <location>
        <begin position="148"/>
        <end position="368"/>
    </location>
</feature>
<dbReference type="SUPFAM" id="SSF55785">
    <property type="entry name" value="PYP-like sensor domain (PAS domain)"/>
    <property type="match status" value="1"/>
</dbReference>
<dbReference type="SMART" id="SM00388">
    <property type="entry name" value="HisKA"/>
    <property type="match status" value="1"/>
</dbReference>
<dbReference type="SUPFAM" id="SSF47384">
    <property type="entry name" value="Homodimeric domain of signal transducing histidine kinase"/>
    <property type="match status" value="1"/>
</dbReference>
<dbReference type="EMBL" id="SACN01000001">
    <property type="protein sequence ID" value="RVT94028.1"/>
    <property type="molecule type" value="Genomic_DNA"/>
</dbReference>
<proteinExistence type="predicted"/>